<dbReference type="InterPro" id="IPR043926">
    <property type="entry name" value="ABCG_dom"/>
</dbReference>
<evidence type="ECO:0000259" key="6">
    <source>
        <dbReference type="Pfam" id="PF19055"/>
    </source>
</evidence>
<dbReference type="InterPro" id="IPR050352">
    <property type="entry name" value="ABCG_transporters"/>
</dbReference>
<dbReference type="EMBL" id="CAJNOO010000328">
    <property type="protein sequence ID" value="CAF0907707.1"/>
    <property type="molecule type" value="Genomic_DNA"/>
</dbReference>
<proteinExistence type="predicted"/>
<evidence type="ECO:0000256" key="4">
    <source>
        <dbReference type="ARBA" id="ARBA00022989"/>
    </source>
</evidence>
<dbReference type="Proteomes" id="UP000663882">
    <property type="component" value="Unassembled WGS sequence"/>
</dbReference>
<evidence type="ECO:0000313" key="7">
    <source>
        <dbReference type="EMBL" id="CAF0907707.1"/>
    </source>
</evidence>
<organism evidence="7 8">
    <name type="scientific">Rotaria sordida</name>
    <dbReference type="NCBI Taxonomy" id="392033"/>
    <lineage>
        <taxon>Eukaryota</taxon>
        <taxon>Metazoa</taxon>
        <taxon>Spiralia</taxon>
        <taxon>Gnathifera</taxon>
        <taxon>Rotifera</taxon>
        <taxon>Eurotatoria</taxon>
        <taxon>Bdelloidea</taxon>
        <taxon>Philodinida</taxon>
        <taxon>Philodinidae</taxon>
        <taxon>Rotaria</taxon>
    </lineage>
</organism>
<evidence type="ECO:0000256" key="5">
    <source>
        <dbReference type="ARBA" id="ARBA00023136"/>
    </source>
</evidence>
<sequence length="264" mass="29828">MHHNEFQYSDLLKPEILSSDDNGRTKSYKKLSKQCSFHNLTKVLTADDSHDNDDSNWPKTTAANKRVLLDNISGIVHPGEILAIMGVSEPTTGLDSALATSLIQLLRNLADEQRKTVILSIHQPSSQIFQTFDKVMLISQGAIVFMKEPQSAVPYFASFGYQCPAHFNPADYVIDLTNEKQWKNFKINFHVTASEFPGNKICGTINIEPDSARQLIEKFILLVNDRYCGEFDHSYKSISITGFDITKEENLIKIQIQALPYNKK</sequence>
<dbReference type="InterPro" id="IPR027417">
    <property type="entry name" value="P-loop_NTPase"/>
</dbReference>
<dbReference type="GO" id="GO:0140359">
    <property type="term" value="F:ABC-type transporter activity"/>
    <property type="evidence" value="ECO:0007669"/>
    <property type="project" value="InterPro"/>
</dbReference>
<feature type="domain" description="ABC transporter family G" evidence="6">
    <location>
        <begin position="122"/>
        <end position="178"/>
    </location>
</feature>
<keyword evidence="4" id="KW-1133">Transmembrane helix</keyword>
<keyword evidence="2" id="KW-0813">Transport</keyword>
<dbReference type="SUPFAM" id="SSF52540">
    <property type="entry name" value="P-loop containing nucleoside triphosphate hydrolases"/>
    <property type="match status" value="1"/>
</dbReference>
<protein>
    <recommendedName>
        <fullName evidence="6">ABC transporter family G domain-containing protein</fullName>
    </recommendedName>
</protein>
<dbReference type="Gene3D" id="3.40.50.300">
    <property type="entry name" value="P-loop containing nucleotide triphosphate hydrolases"/>
    <property type="match status" value="1"/>
</dbReference>
<keyword evidence="3" id="KW-0812">Transmembrane</keyword>
<dbReference type="GO" id="GO:0016020">
    <property type="term" value="C:membrane"/>
    <property type="evidence" value="ECO:0007669"/>
    <property type="project" value="UniProtKB-SubCell"/>
</dbReference>
<evidence type="ECO:0000256" key="3">
    <source>
        <dbReference type="ARBA" id="ARBA00022692"/>
    </source>
</evidence>
<keyword evidence="5" id="KW-0472">Membrane</keyword>
<gene>
    <name evidence="7" type="ORF">RFH988_LOCUS9316</name>
</gene>
<evidence type="ECO:0000313" key="8">
    <source>
        <dbReference type="Proteomes" id="UP000663882"/>
    </source>
</evidence>
<dbReference type="OrthoDB" id="66620at2759"/>
<comment type="subcellular location">
    <subcellularLocation>
        <location evidence="1">Membrane</location>
        <topology evidence="1">Multi-pass membrane protein</topology>
    </subcellularLocation>
</comment>
<name>A0A814A4Z1_9BILA</name>
<dbReference type="PANTHER" id="PTHR48041">
    <property type="entry name" value="ABC TRANSPORTER G FAMILY MEMBER 28"/>
    <property type="match status" value="1"/>
</dbReference>
<accession>A0A814A4Z1</accession>
<comment type="caution">
    <text evidence="7">The sequence shown here is derived from an EMBL/GenBank/DDBJ whole genome shotgun (WGS) entry which is preliminary data.</text>
</comment>
<reference evidence="7" key="1">
    <citation type="submission" date="2021-02" db="EMBL/GenBank/DDBJ databases">
        <authorList>
            <person name="Nowell W R."/>
        </authorList>
    </citation>
    <scope>NUCLEOTIDE SEQUENCE</scope>
</reference>
<dbReference type="PANTHER" id="PTHR48041:SF139">
    <property type="entry name" value="PROTEIN SCARLET"/>
    <property type="match status" value="1"/>
</dbReference>
<evidence type="ECO:0000256" key="2">
    <source>
        <dbReference type="ARBA" id="ARBA00022448"/>
    </source>
</evidence>
<dbReference type="Pfam" id="PF19055">
    <property type="entry name" value="ABC2_membrane_7"/>
    <property type="match status" value="1"/>
</dbReference>
<dbReference type="AlphaFoldDB" id="A0A814A4Z1"/>
<evidence type="ECO:0000256" key="1">
    <source>
        <dbReference type="ARBA" id="ARBA00004141"/>
    </source>
</evidence>